<protein>
    <submittedName>
        <fullName evidence="2">Uncharacterized protein (TIGR03085 family)</fullName>
    </submittedName>
</protein>
<reference evidence="3" key="1">
    <citation type="submission" date="2018-05" db="EMBL/GenBank/DDBJ databases">
        <authorList>
            <person name="Deangelis K."/>
            <person name="Huntemann M."/>
            <person name="Clum A."/>
            <person name="Pillay M."/>
            <person name="Palaniappan K."/>
            <person name="Varghese N."/>
            <person name="Mikhailova N."/>
            <person name="Stamatis D."/>
            <person name="Reddy T."/>
            <person name="Daum C."/>
            <person name="Shapiro N."/>
            <person name="Ivanova N."/>
            <person name="Kyrpides N."/>
            <person name="Woyke T."/>
        </authorList>
    </citation>
    <scope>NUCLEOTIDE SEQUENCE [LARGE SCALE GENOMIC DNA]</scope>
    <source>
        <strain evidence="3">GAS496</strain>
    </source>
</reference>
<dbReference type="RefSeq" id="WP_110315081.1">
    <property type="nucleotide sequence ID" value="NZ_QJJU01000003.1"/>
</dbReference>
<evidence type="ECO:0000313" key="2">
    <source>
        <dbReference type="EMBL" id="PXX10984.1"/>
    </source>
</evidence>
<dbReference type="AlphaFoldDB" id="A0A318HJI1"/>
<sequence length="211" mass="22914">MSIVQRERAALVEILRAVGPDAPTLCEGWTTRELTAHLVVRERGPDALPGLLFGPLASYTARVQDHLSTTTKWEDLVELFASGPPVLSPFKILDPVASIHEMFVHHEDLRRAQTGWQPRELDASTTAAVSRRVPMISRVGLSKSMAALPARLTLRTPDGQTVTTVGNGSPVTVTGEPQELLLFAFGRNAVRVDFNGDDDVVAAVRAAKRGF</sequence>
<evidence type="ECO:0000313" key="3">
    <source>
        <dbReference type="Proteomes" id="UP000247781"/>
    </source>
</evidence>
<dbReference type="GO" id="GO:0046872">
    <property type="term" value="F:metal ion binding"/>
    <property type="evidence" value="ECO:0007669"/>
    <property type="project" value="InterPro"/>
</dbReference>
<dbReference type="InterPro" id="IPR034660">
    <property type="entry name" value="DinB/YfiT-like"/>
</dbReference>
<dbReference type="EMBL" id="QJJU01000003">
    <property type="protein sequence ID" value="PXX10984.1"/>
    <property type="molecule type" value="Genomic_DNA"/>
</dbReference>
<keyword evidence="3" id="KW-1185">Reference proteome</keyword>
<dbReference type="InterPro" id="IPR024344">
    <property type="entry name" value="MDMPI_metal-binding"/>
</dbReference>
<dbReference type="Gene3D" id="1.20.120.450">
    <property type="entry name" value="dinb family like domain"/>
    <property type="match status" value="1"/>
</dbReference>
<gene>
    <name evidence="2" type="ORF">C8E89_10371</name>
</gene>
<accession>A0A318HJI1</accession>
<organism evidence="2 3">
    <name type="scientific">Mycolicibacterium moriokaense</name>
    <dbReference type="NCBI Taxonomy" id="39691"/>
    <lineage>
        <taxon>Bacteria</taxon>
        <taxon>Bacillati</taxon>
        <taxon>Actinomycetota</taxon>
        <taxon>Actinomycetes</taxon>
        <taxon>Mycobacteriales</taxon>
        <taxon>Mycobacteriaceae</taxon>
        <taxon>Mycolicibacterium</taxon>
    </lineage>
</organism>
<name>A0A318HJI1_9MYCO</name>
<comment type="caution">
    <text evidence="2">The sequence shown here is derived from an EMBL/GenBank/DDBJ whole genome shotgun (WGS) entry which is preliminary data.</text>
</comment>
<dbReference type="Pfam" id="PF11716">
    <property type="entry name" value="MDMPI_N"/>
    <property type="match status" value="1"/>
</dbReference>
<proteinExistence type="predicted"/>
<dbReference type="Proteomes" id="UP000247781">
    <property type="component" value="Unassembled WGS sequence"/>
</dbReference>
<reference evidence="2 3" key="2">
    <citation type="submission" date="2018-06" db="EMBL/GenBank/DDBJ databases">
        <title>Sequencing of bacterial isolates from soil warming experiment in Harvard Forest, Massachusetts, USA.</title>
        <authorList>
            <person name="Deangelis K.PhD."/>
        </authorList>
    </citation>
    <scope>NUCLEOTIDE SEQUENCE [LARGE SCALE GENOMIC DNA]</scope>
    <source>
        <strain evidence="2 3">GAS496</strain>
    </source>
</reference>
<dbReference type="InterPro" id="IPR017517">
    <property type="entry name" value="Maleyloyr_isom"/>
</dbReference>
<dbReference type="NCBIfam" id="TIGR03085">
    <property type="entry name" value="TIGR03085 family metal-binding protein"/>
    <property type="match status" value="1"/>
</dbReference>
<dbReference type="SUPFAM" id="SSF109854">
    <property type="entry name" value="DinB/YfiT-like putative metalloenzymes"/>
    <property type="match status" value="1"/>
</dbReference>
<dbReference type="InterPro" id="IPR017519">
    <property type="entry name" value="CHP03085"/>
</dbReference>
<feature type="domain" description="Mycothiol-dependent maleylpyruvate isomerase metal-binding" evidence="1">
    <location>
        <begin position="7"/>
        <end position="43"/>
    </location>
</feature>
<dbReference type="NCBIfam" id="TIGR03083">
    <property type="entry name" value="maleylpyruvate isomerase family mycothiol-dependent enzyme"/>
    <property type="match status" value="1"/>
</dbReference>
<dbReference type="OrthoDB" id="3268903at2"/>
<evidence type="ECO:0000259" key="1">
    <source>
        <dbReference type="Pfam" id="PF11716"/>
    </source>
</evidence>